<evidence type="ECO:0000256" key="1">
    <source>
        <dbReference type="ARBA" id="ARBA00004651"/>
    </source>
</evidence>
<dbReference type="RefSeq" id="WP_139202843.1">
    <property type="nucleotide sequence ID" value="NZ_CBCSET010000001.1"/>
</dbReference>
<feature type="transmembrane region" description="Helical" evidence="6">
    <location>
        <begin position="219"/>
        <end position="245"/>
    </location>
</feature>
<reference evidence="7 10" key="2">
    <citation type="submission" date="2023-11" db="EMBL/GenBank/DDBJ databases">
        <title>MicrobeMod: A computational toolkit for identifying prokaryotic methylation and restriction-modification with nanopore sequencing.</title>
        <authorList>
            <person name="Crits-Christoph A."/>
            <person name="Kang S.C."/>
            <person name="Lee H."/>
            <person name="Ostrov N."/>
        </authorList>
    </citation>
    <scope>NUCLEOTIDE SEQUENCE [LARGE SCALE GENOMIC DNA]</scope>
    <source>
        <strain evidence="7 10">ATCC BAA-571</strain>
    </source>
</reference>
<evidence type="ECO:0000313" key="8">
    <source>
        <dbReference type="EMBL" id="SDD23004.1"/>
    </source>
</evidence>
<feature type="transmembrane region" description="Helical" evidence="6">
    <location>
        <begin position="305"/>
        <end position="326"/>
    </location>
</feature>
<dbReference type="PANTHER" id="PTHR30250:SF11">
    <property type="entry name" value="O-ANTIGEN TRANSPORTER-RELATED"/>
    <property type="match status" value="1"/>
</dbReference>
<evidence type="ECO:0000256" key="3">
    <source>
        <dbReference type="ARBA" id="ARBA00022692"/>
    </source>
</evidence>
<feature type="transmembrane region" description="Helical" evidence="6">
    <location>
        <begin position="16"/>
        <end position="37"/>
    </location>
</feature>
<evidence type="ECO:0000256" key="5">
    <source>
        <dbReference type="ARBA" id="ARBA00023136"/>
    </source>
</evidence>
<dbReference type="OrthoDB" id="8046861at2"/>
<evidence type="ECO:0000256" key="4">
    <source>
        <dbReference type="ARBA" id="ARBA00022989"/>
    </source>
</evidence>
<accession>A0A1G6T2C5</accession>
<dbReference type="Proteomes" id="UP001278050">
    <property type="component" value="Unassembled WGS sequence"/>
</dbReference>
<dbReference type="Proteomes" id="UP000182413">
    <property type="component" value="Unassembled WGS sequence"/>
</dbReference>
<evidence type="ECO:0000256" key="6">
    <source>
        <dbReference type="SAM" id="Phobius"/>
    </source>
</evidence>
<proteinExistence type="predicted"/>
<keyword evidence="4 6" id="KW-1133">Transmembrane helix</keyword>
<feature type="transmembrane region" description="Helical" evidence="6">
    <location>
        <begin position="115"/>
        <end position="135"/>
    </location>
</feature>
<organism evidence="8 9">
    <name type="scientific">Ectopseudomonas alcaliphila</name>
    <dbReference type="NCBI Taxonomy" id="101564"/>
    <lineage>
        <taxon>Bacteria</taxon>
        <taxon>Pseudomonadati</taxon>
        <taxon>Pseudomonadota</taxon>
        <taxon>Gammaproteobacteria</taxon>
        <taxon>Pseudomonadales</taxon>
        <taxon>Pseudomonadaceae</taxon>
        <taxon>Ectopseudomonas</taxon>
    </lineage>
</organism>
<dbReference type="AlphaFoldDB" id="A0A1G6T2C5"/>
<keyword evidence="2" id="KW-1003">Cell membrane</keyword>
<evidence type="ECO:0000313" key="9">
    <source>
        <dbReference type="Proteomes" id="UP000182413"/>
    </source>
</evidence>
<protein>
    <submittedName>
        <fullName evidence="8">Membrane protein involved in the export of O-antigen and teichoic acid</fullName>
    </submittedName>
</protein>
<feature type="transmembrane region" description="Helical" evidence="6">
    <location>
        <begin position="147"/>
        <end position="165"/>
    </location>
</feature>
<feature type="transmembrane region" description="Helical" evidence="6">
    <location>
        <begin position="177"/>
        <end position="199"/>
    </location>
</feature>
<feature type="transmembrane region" description="Helical" evidence="6">
    <location>
        <begin position="85"/>
        <end position="103"/>
    </location>
</feature>
<name>A0A1G6T2C5_9GAMM</name>
<evidence type="ECO:0000313" key="10">
    <source>
        <dbReference type="Proteomes" id="UP001278050"/>
    </source>
</evidence>
<dbReference type="InterPro" id="IPR050833">
    <property type="entry name" value="Poly_Biosynth_Transport"/>
</dbReference>
<dbReference type="EMBL" id="FNAE01000001">
    <property type="protein sequence ID" value="SDD23004.1"/>
    <property type="molecule type" value="Genomic_DNA"/>
</dbReference>
<feature type="transmembrane region" description="Helical" evidence="6">
    <location>
        <begin position="58"/>
        <end position="79"/>
    </location>
</feature>
<feature type="transmembrane region" description="Helical" evidence="6">
    <location>
        <begin position="266"/>
        <end position="293"/>
    </location>
</feature>
<keyword evidence="10" id="KW-1185">Reference proteome</keyword>
<evidence type="ECO:0000256" key="2">
    <source>
        <dbReference type="ARBA" id="ARBA00022475"/>
    </source>
</evidence>
<keyword evidence="5 6" id="KW-0472">Membrane</keyword>
<reference evidence="8 9" key="1">
    <citation type="submission" date="2016-10" db="EMBL/GenBank/DDBJ databases">
        <authorList>
            <person name="de Groot N.N."/>
        </authorList>
    </citation>
    <scope>NUCLEOTIDE SEQUENCE [LARGE SCALE GENOMIC DNA]</scope>
    <source>
        <strain evidence="8 9">JCM 10630</strain>
    </source>
</reference>
<dbReference type="GO" id="GO:0005886">
    <property type="term" value="C:plasma membrane"/>
    <property type="evidence" value="ECO:0007669"/>
    <property type="project" value="UniProtKB-SubCell"/>
</dbReference>
<sequence>MFALAKLLEPSQVGQYGLLVAAVGYSIYFIGLDFYSYTSRQVAGGDRSLWGRYIKSQIALSGFLYFVFFPSFLIIFAIAWLPWSLVGWFFVILIFEHACLEMMRFFIAASEQLSASLVLFFNQACWAVAVILLMVSGEYFRGLEWVLSFWIGGSAIALVLACLKLKRMQLGGWRSRIDWSWVWLGIKVAVPMLIATLALRGIFTFDRYLVGEVLGLEQVAVYVLFIGVAGTLLAFLDAAVFSFAYPGLIEACKMQQADIFRRTMRMMLVSVVLFSMVFTVCSLLVFPYLLVWIEREIYLESYHVFYWVLLAVVINALWLIFHYALYSQRCDGHIIGSRLLAFFVFLIASYIFYFPYPRDSIFIGLCLSQFVILVWNFLAYRAVTPRALLGFGWN</sequence>
<keyword evidence="3 6" id="KW-0812">Transmembrane</keyword>
<gene>
    <name evidence="8" type="ORF">SAMN05216575_101135</name>
    <name evidence="7" type="ORF">SIM71_03915</name>
</gene>
<feature type="transmembrane region" description="Helical" evidence="6">
    <location>
        <begin position="361"/>
        <end position="380"/>
    </location>
</feature>
<dbReference type="PANTHER" id="PTHR30250">
    <property type="entry name" value="PST FAMILY PREDICTED COLANIC ACID TRANSPORTER"/>
    <property type="match status" value="1"/>
</dbReference>
<comment type="subcellular location">
    <subcellularLocation>
        <location evidence="1">Cell membrane</location>
        <topology evidence="1">Multi-pass membrane protein</topology>
    </subcellularLocation>
</comment>
<dbReference type="EMBL" id="JAWXXP010000001">
    <property type="protein sequence ID" value="MDX5991191.1"/>
    <property type="molecule type" value="Genomic_DNA"/>
</dbReference>
<evidence type="ECO:0000313" key="7">
    <source>
        <dbReference type="EMBL" id="MDX5991191.1"/>
    </source>
</evidence>
<feature type="transmembrane region" description="Helical" evidence="6">
    <location>
        <begin position="338"/>
        <end position="355"/>
    </location>
</feature>